<dbReference type="InterPro" id="IPR015655">
    <property type="entry name" value="PP2C"/>
</dbReference>
<dbReference type="InterPro" id="IPR036457">
    <property type="entry name" value="PPM-type-like_dom_sf"/>
</dbReference>
<dbReference type="CDD" id="cd00143">
    <property type="entry name" value="PP2Cc"/>
    <property type="match status" value="1"/>
</dbReference>
<dbReference type="EMBL" id="CP089982">
    <property type="protein sequence ID" value="WXA96876.1"/>
    <property type="molecule type" value="Genomic_DNA"/>
</dbReference>
<dbReference type="PANTHER" id="PTHR13832">
    <property type="entry name" value="PROTEIN PHOSPHATASE 2C"/>
    <property type="match status" value="1"/>
</dbReference>
<accession>A0ABZ2KKI7</accession>
<dbReference type="InterPro" id="IPR001932">
    <property type="entry name" value="PPM-type_phosphatase-like_dom"/>
</dbReference>
<evidence type="ECO:0000313" key="2">
    <source>
        <dbReference type="EMBL" id="WXA96876.1"/>
    </source>
</evidence>
<dbReference type="PROSITE" id="PS51746">
    <property type="entry name" value="PPM_2"/>
    <property type="match status" value="1"/>
</dbReference>
<proteinExistence type="predicted"/>
<protein>
    <submittedName>
        <fullName evidence="2">Protein phosphatase 2C domain-containing protein</fullName>
    </submittedName>
</protein>
<dbReference type="Pfam" id="PF13672">
    <property type="entry name" value="PP2C_2"/>
    <property type="match status" value="1"/>
</dbReference>
<dbReference type="Gene3D" id="3.60.40.10">
    <property type="entry name" value="PPM-type phosphatase domain"/>
    <property type="match status" value="1"/>
</dbReference>
<dbReference type="RefSeq" id="WP_394847491.1">
    <property type="nucleotide sequence ID" value="NZ_CP089982.1"/>
</dbReference>
<dbReference type="PANTHER" id="PTHR13832:SF827">
    <property type="entry name" value="PROTEIN PHOSPHATASE 1L"/>
    <property type="match status" value="1"/>
</dbReference>
<dbReference type="SUPFAM" id="SSF81606">
    <property type="entry name" value="PP2C-like"/>
    <property type="match status" value="1"/>
</dbReference>
<keyword evidence="3" id="KW-1185">Reference proteome</keyword>
<evidence type="ECO:0000259" key="1">
    <source>
        <dbReference type="PROSITE" id="PS51746"/>
    </source>
</evidence>
<name>A0ABZ2KKI7_9BACT</name>
<organism evidence="2 3">
    <name type="scientific">Pendulispora brunnea</name>
    <dbReference type="NCBI Taxonomy" id="2905690"/>
    <lineage>
        <taxon>Bacteria</taxon>
        <taxon>Pseudomonadati</taxon>
        <taxon>Myxococcota</taxon>
        <taxon>Myxococcia</taxon>
        <taxon>Myxococcales</taxon>
        <taxon>Sorangiineae</taxon>
        <taxon>Pendulisporaceae</taxon>
        <taxon>Pendulispora</taxon>
    </lineage>
</organism>
<dbReference type="Proteomes" id="UP001379533">
    <property type="component" value="Chromosome"/>
</dbReference>
<sequence>MMDIRSASRTHVGGREVNEDAALERPDLGLFVLADGAGGQGAGDVASQLALGSLATAFEASGEGRAERADVDSFGLYVDARRLVSAIQHANRAVMERRQAEGQNAMGTTVVAALPAASYGSIHVAHVGDSRCYRWRDGLLELLTEDHSLLQDVLEMWPDMGDDVLKKLPRNVVTRALGMQDPLRVTVRTFELVPRDRYLLCSDGITEALAPFRINALLGMAHSPEEAAESLVDAAREAGARDNITALVVVCAPGEDTEAVAPPSVEPAFLVPTGERESVPPHGDDEPEIVILGELGQEWREALDELTRKA</sequence>
<evidence type="ECO:0000313" key="3">
    <source>
        <dbReference type="Proteomes" id="UP001379533"/>
    </source>
</evidence>
<dbReference type="SMART" id="SM00331">
    <property type="entry name" value="PP2C_SIG"/>
    <property type="match status" value="1"/>
</dbReference>
<dbReference type="SMART" id="SM00332">
    <property type="entry name" value="PP2Cc"/>
    <property type="match status" value="1"/>
</dbReference>
<reference evidence="2 3" key="1">
    <citation type="submission" date="2021-12" db="EMBL/GenBank/DDBJ databases">
        <title>Discovery of the Pendulisporaceae a myxobacterial family with distinct sporulation behavior and unique specialized metabolism.</title>
        <authorList>
            <person name="Garcia R."/>
            <person name="Popoff A."/>
            <person name="Bader C.D."/>
            <person name="Loehr J."/>
            <person name="Walesch S."/>
            <person name="Walt C."/>
            <person name="Boldt J."/>
            <person name="Bunk B."/>
            <person name="Haeckl F.J.F.P.J."/>
            <person name="Gunesch A.P."/>
            <person name="Birkelbach J."/>
            <person name="Nuebel U."/>
            <person name="Pietschmann T."/>
            <person name="Bach T."/>
            <person name="Mueller R."/>
        </authorList>
    </citation>
    <scope>NUCLEOTIDE SEQUENCE [LARGE SCALE GENOMIC DNA]</scope>
    <source>
        <strain evidence="2 3">MSr12523</strain>
    </source>
</reference>
<gene>
    <name evidence="2" type="ORF">LZC95_08505</name>
</gene>
<feature type="domain" description="PPM-type phosphatase" evidence="1">
    <location>
        <begin position="3"/>
        <end position="251"/>
    </location>
</feature>